<organism evidence="3 4">
    <name type="scientific">Pedobacter frigiditerrae</name>
    <dbReference type="NCBI Taxonomy" id="2530452"/>
    <lineage>
        <taxon>Bacteria</taxon>
        <taxon>Pseudomonadati</taxon>
        <taxon>Bacteroidota</taxon>
        <taxon>Sphingobacteriia</taxon>
        <taxon>Sphingobacteriales</taxon>
        <taxon>Sphingobacteriaceae</taxon>
        <taxon>Pedobacter</taxon>
    </lineage>
</organism>
<evidence type="ECO:0000259" key="2">
    <source>
        <dbReference type="Pfam" id="PF00857"/>
    </source>
</evidence>
<evidence type="ECO:0000256" key="1">
    <source>
        <dbReference type="ARBA" id="ARBA00022801"/>
    </source>
</evidence>
<name>A0A4R0N6Q0_9SPHI</name>
<dbReference type="SUPFAM" id="SSF52499">
    <property type="entry name" value="Isochorismatase-like hydrolases"/>
    <property type="match status" value="1"/>
</dbReference>
<comment type="caution">
    <text evidence="3">The sequence shown here is derived from an EMBL/GenBank/DDBJ whole genome shotgun (WGS) entry which is preliminary data.</text>
</comment>
<dbReference type="Pfam" id="PF00857">
    <property type="entry name" value="Isochorismatase"/>
    <property type="match status" value="1"/>
</dbReference>
<dbReference type="InterPro" id="IPR000868">
    <property type="entry name" value="Isochorismatase-like_dom"/>
</dbReference>
<proteinExistence type="predicted"/>
<dbReference type="Gene3D" id="3.40.50.850">
    <property type="entry name" value="Isochorismatase-like"/>
    <property type="match status" value="1"/>
</dbReference>
<dbReference type="RefSeq" id="WP_131551810.1">
    <property type="nucleotide sequence ID" value="NZ_SJSK01000001.1"/>
</dbReference>
<dbReference type="InterPro" id="IPR050272">
    <property type="entry name" value="Isochorismatase-like_hydrls"/>
</dbReference>
<dbReference type="PANTHER" id="PTHR43540">
    <property type="entry name" value="PEROXYUREIDOACRYLATE/UREIDOACRYLATE AMIDOHYDROLASE-RELATED"/>
    <property type="match status" value="1"/>
</dbReference>
<keyword evidence="4" id="KW-1185">Reference proteome</keyword>
<sequence>MKALLIIDMQIGSFKPYTLRHDTFGIIERINNLSSFFRKNNDKVIFIQHDGSAENCFLPNTEDWRILPELTTGKADLMVSKPANDAFYNTSLQTILAKYNINELFITGCATDFCVDATVKSGLNKEYSLTIIEDAHTTADRPFLSASIAIKHYNWMWADMTATRFKIRVIKTNELIGINVKS</sequence>
<keyword evidence="1 3" id="KW-0378">Hydrolase</keyword>
<dbReference type="Proteomes" id="UP000292884">
    <property type="component" value="Unassembled WGS sequence"/>
</dbReference>
<dbReference type="CDD" id="cd01014">
    <property type="entry name" value="nicotinamidase_related"/>
    <property type="match status" value="1"/>
</dbReference>
<dbReference type="AlphaFoldDB" id="A0A4R0N6Q0"/>
<dbReference type="OrthoDB" id="9785724at2"/>
<reference evidence="3 4" key="1">
    <citation type="submission" date="2019-02" db="EMBL/GenBank/DDBJ databases">
        <title>Pedobacter sp. RP-1-13 sp. nov., isolated from Arctic soil.</title>
        <authorList>
            <person name="Dahal R.H."/>
        </authorList>
    </citation>
    <scope>NUCLEOTIDE SEQUENCE [LARGE SCALE GENOMIC DNA]</scope>
    <source>
        <strain evidence="3 4">RP-1-13</strain>
    </source>
</reference>
<evidence type="ECO:0000313" key="3">
    <source>
        <dbReference type="EMBL" id="TCC93944.1"/>
    </source>
</evidence>
<protein>
    <submittedName>
        <fullName evidence="3">Cysteine hydrolase</fullName>
    </submittedName>
</protein>
<gene>
    <name evidence="3" type="ORF">EZ428_04000</name>
</gene>
<dbReference type="EMBL" id="SJSK01000001">
    <property type="protein sequence ID" value="TCC93944.1"/>
    <property type="molecule type" value="Genomic_DNA"/>
</dbReference>
<accession>A0A4R0N6Q0</accession>
<feature type="domain" description="Isochorismatase-like" evidence="2">
    <location>
        <begin position="3"/>
        <end position="161"/>
    </location>
</feature>
<evidence type="ECO:0000313" key="4">
    <source>
        <dbReference type="Proteomes" id="UP000292884"/>
    </source>
</evidence>
<dbReference type="GO" id="GO:0016787">
    <property type="term" value="F:hydrolase activity"/>
    <property type="evidence" value="ECO:0007669"/>
    <property type="project" value="UniProtKB-KW"/>
</dbReference>
<dbReference type="InterPro" id="IPR036380">
    <property type="entry name" value="Isochorismatase-like_sf"/>
</dbReference>